<dbReference type="InterPro" id="IPR023997">
    <property type="entry name" value="TonB-dep_OMP_SusC/RagA_CS"/>
</dbReference>
<dbReference type="NCBIfam" id="TIGR04056">
    <property type="entry name" value="OMP_RagA_SusC"/>
    <property type="match status" value="1"/>
</dbReference>
<keyword evidence="5" id="KW-1185">Reference proteome</keyword>
<keyword evidence="1" id="KW-1134">Transmembrane beta strand</keyword>
<dbReference type="InterPro" id="IPR037066">
    <property type="entry name" value="Plug_dom_sf"/>
</dbReference>
<feature type="chain" id="PRO_5025432366" evidence="2">
    <location>
        <begin position="38"/>
        <end position="1053"/>
    </location>
</feature>
<keyword evidence="1" id="KW-0812">Transmembrane</keyword>
<dbReference type="KEGG" id="chih:GWR21_02375"/>
<dbReference type="SUPFAM" id="SSF49464">
    <property type="entry name" value="Carboxypeptidase regulatory domain-like"/>
    <property type="match status" value="1"/>
</dbReference>
<dbReference type="RefSeq" id="WP_162330182.1">
    <property type="nucleotide sequence ID" value="NZ_CP048113.1"/>
</dbReference>
<feature type="signal peptide" evidence="2">
    <location>
        <begin position="1"/>
        <end position="37"/>
    </location>
</feature>
<dbReference type="InterPro" id="IPR012910">
    <property type="entry name" value="Plug_dom"/>
</dbReference>
<dbReference type="Pfam" id="PF07715">
    <property type="entry name" value="Plug"/>
    <property type="match status" value="1"/>
</dbReference>
<evidence type="ECO:0000313" key="5">
    <source>
        <dbReference type="Proteomes" id="UP000476411"/>
    </source>
</evidence>
<evidence type="ECO:0000313" key="4">
    <source>
        <dbReference type="EMBL" id="QHS58479.1"/>
    </source>
</evidence>
<organism evidence="4 5">
    <name type="scientific">Chitinophaga agri</name>
    <dbReference type="NCBI Taxonomy" id="2703787"/>
    <lineage>
        <taxon>Bacteria</taxon>
        <taxon>Pseudomonadati</taxon>
        <taxon>Bacteroidota</taxon>
        <taxon>Chitinophagia</taxon>
        <taxon>Chitinophagales</taxon>
        <taxon>Chitinophagaceae</taxon>
        <taxon>Chitinophaga</taxon>
    </lineage>
</organism>
<comment type="subcellular location">
    <subcellularLocation>
        <location evidence="1">Cell outer membrane</location>
        <topology evidence="1">Multi-pass membrane protein</topology>
    </subcellularLocation>
</comment>
<dbReference type="GO" id="GO:0009279">
    <property type="term" value="C:cell outer membrane"/>
    <property type="evidence" value="ECO:0007669"/>
    <property type="project" value="UniProtKB-SubCell"/>
</dbReference>
<dbReference type="InterPro" id="IPR023996">
    <property type="entry name" value="TonB-dep_OMP_SusC/RagA"/>
</dbReference>
<gene>
    <name evidence="4" type="ORF">GWR21_02375</name>
</gene>
<keyword evidence="1" id="KW-0472">Membrane</keyword>
<dbReference type="InterPro" id="IPR018247">
    <property type="entry name" value="EF_Hand_1_Ca_BS"/>
</dbReference>
<dbReference type="FunFam" id="2.170.130.10:FF:000003">
    <property type="entry name" value="SusC/RagA family TonB-linked outer membrane protein"/>
    <property type="match status" value="1"/>
</dbReference>
<dbReference type="PROSITE" id="PS52016">
    <property type="entry name" value="TONB_DEPENDENT_REC_3"/>
    <property type="match status" value="1"/>
</dbReference>
<dbReference type="PROSITE" id="PS00018">
    <property type="entry name" value="EF_HAND_1"/>
    <property type="match status" value="1"/>
</dbReference>
<evidence type="ECO:0000256" key="1">
    <source>
        <dbReference type="PROSITE-ProRule" id="PRU01360"/>
    </source>
</evidence>
<dbReference type="EMBL" id="CP048113">
    <property type="protein sequence ID" value="QHS58479.1"/>
    <property type="molecule type" value="Genomic_DNA"/>
</dbReference>
<dbReference type="Pfam" id="PF13715">
    <property type="entry name" value="CarbopepD_reg_2"/>
    <property type="match status" value="1"/>
</dbReference>
<dbReference type="InterPro" id="IPR008969">
    <property type="entry name" value="CarboxyPept-like_regulatory"/>
</dbReference>
<keyword evidence="1" id="KW-0813">Transport</keyword>
<dbReference type="InterPro" id="IPR039426">
    <property type="entry name" value="TonB-dep_rcpt-like"/>
</dbReference>
<keyword evidence="2" id="KW-0732">Signal</keyword>
<comment type="similarity">
    <text evidence="1">Belongs to the TonB-dependent receptor family.</text>
</comment>
<evidence type="ECO:0000259" key="3">
    <source>
        <dbReference type="Pfam" id="PF07715"/>
    </source>
</evidence>
<dbReference type="SUPFAM" id="SSF56935">
    <property type="entry name" value="Porins"/>
    <property type="match status" value="1"/>
</dbReference>
<dbReference type="NCBIfam" id="TIGR04057">
    <property type="entry name" value="SusC_RagA_signa"/>
    <property type="match status" value="1"/>
</dbReference>
<evidence type="ECO:0000256" key="2">
    <source>
        <dbReference type="SAM" id="SignalP"/>
    </source>
</evidence>
<dbReference type="Proteomes" id="UP000476411">
    <property type="component" value="Chromosome"/>
</dbReference>
<keyword evidence="4" id="KW-0675">Receptor</keyword>
<dbReference type="AlphaFoldDB" id="A0A6B9Z9E4"/>
<name>A0A6B9Z9E4_9BACT</name>
<proteinExistence type="inferred from homology"/>
<sequence>MITHLPPPKGTGVRWLHARCILHALVLSAGSITTATANTAPESGYLYFQEGAAQQQQTVSGTITDAAGQPLPGVSVSLKGSSTGTVTDANGRYTLKVNTSKGTLVLSSMGYVKKEAAFSGAAPLTITLESDQKALGEVVVVGYGTQKKVKLVGAVSAVKVDEKITSRSLPNTSSALSGLVPGLSVTQNSGMAGNNSSSLIIRGLGTVNNSSPLVVVDGMPDVDINRVNMNDIESISVLKDATSASVYGSRAANGVILITTKSGKGQKRTTINFSGTYGVEQPTRSYQFMADYARALTVHQRAAAVNTLRSNYNFKDGTIDQWMAMGMIDPLRYPNTDWWDVIMREGVLQNYNLSASGGTDNANFFISLGVMNERGLQINNDYKRYNARFNYDNKLRKNMNAGLRFAGNWSKYQYALTDGYTDDDASNTAGMDLQYAIAGITPYDPVTGYYGGVMAYNEDPQAYNPYTVYQNMLNRQNRQEANATAYIDWEPIKGLTGRVDYTLNYYNQFRWNANIPNRAYNFQTVNFGSRVYVGENAGIGNFTNTGYKTMLNGRINYHKTIGINHDLSLLGVYSEEFWYDRYQGTSRNDRLYPTLHEVDAALTDIQSTGGNSSTEGLRSYIGRVNYTAFNKYLFEANFRYDGSSRFLPGKQYGFFPSVALGWRFTEEKFLHRFTRRVLSNGKFRASYGGLGNNSGVGRTEQQATLAASHYMIDGTIAKGFVNQKMVNKDLSWESTRVLNLGLDLGFVDNHLTAEIDYYNRVTTGMNRPSEMSVLLTGAYSAPRKNIGDLRNQGIELNLTWTDRVGQLNYAVNLNGSYNITTLEKWNEFLSRGWTFLNMPYHFLYTYEDKGIAQTWQDVYNNTPQGASPGDLIRKDLNGDGRIDGNDMRAYPNVQRDRPTTVLALNTNFSWKGIDLGFLITGATGRKDYWLNNYNNINFGAQRYASTWEHWNNPWSVENRDGAWPRLSGSNNRVETTFWLDDLSYIRFKNIQLGYTLPKALLNRIGLSSFRIYCSSENIFTITSFRGLDPELTGNRSNAYPLNRTYGAGLNIGL</sequence>
<protein>
    <submittedName>
        <fullName evidence="4">TonB-dependent receptor</fullName>
    </submittedName>
</protein>
<feature type="domain" description="TonB-dependent receptor plug" evidence="3">
    <location>
        <begin position="153"/>
        <end position="255"/>
    </location>
</feature>
<reference evidence="4 5" key="1">
    <citation type="submission" date="2020-01" db="EMBL/GenBank/DDBJ databases">
        <title>Complete genome sequence of Chitinophaga sp. H33E-04 isolated from quinoa roots.</title>
        <authorList>
            <person name="Weon H.-Y."/>
            <person name="Lee S.A."/>
        </authorList>
    </citation>
    <scope>NUCLEOTIDE SEQUENCE [LARGE SCALE GENOMIC DNA]</scope>
    <source>
        <strain evidence="4 5">H33E-04</strain>
    </source>
</reference>
<keyword evidence="1" id="KW-0998">Cell outer membrane</keyword>
<dbReference type="Gene3D" id="2.170.130.10">
    <property type="entry name" value="TonB-dependent receptor, plug domain"/>
    <property type="match status" value="1"/>
</dbReference>
<dbReference type="Gene3D" id="2.60.40.1120">
    <property type="entry name" value="Carboxypeptidase-like, regulatory domain"/>
    <property type="match status" value="1"/>
</dbReference>
<accession>A0A6B9Z9E4</accession>